<dbReference type="Pfam" id="PF13560">
    <property type="entry name" value="HTH_31"/>
    <property type="match status" value="1"/>
</dbReference>
<dbReference type="PANTHER" id="PTHR46797">
    <property type="entry name" value="HTH-TYPE TRANSCRIPTIONAL REGULATOR"/>
    <property type="match status" value="1"/>
</dbReference>
<dbReference type="KEGG" id="fra:Francci3_0908"/>
<dbReference type="eggNOG" id="COG1396">
    <property type="taxonomic scope" value="Bacteria"/>
</dbReference>
<dbReference type="PROSITE" id="PS50943">
    <property type="entry name" value="HTH_CROC1"/>
    <property type="match status" value="1"/>
</dbReference>
<feature type="domain" description="HTH cro/C1-type" evidence="2">
    <location>
        <begin position="14"/>
        <end position="69"/>
    </location>
</feature>
<dbReference type="STRING" id="106370.Francci3_0908"/>
<protein>
    <submittedName>
        <fullName evidence="3">Transcriptional regulator, XRE family</fullName>
    </submittedName>
</protein>
<dbReference type="GO" id="GO:0005829">
    <property type="term" value="C:cytosol"/>
    <property type="evidence" value="ECO:0007669"/>
    <property type="project" value="TreeGrafter"/>
</dbReference>
<evidence type="ECO:0000259" key="2">
    <source>
        <dbReference type="PROSITE" id="PS50943"/>
    </source>
</evidence>
<dbReference type="GO" id="GO:0003677">
    <property type="term" value="F:DNA binding"/>
    <property type="evidence" value="ECO:0007669"/>
    <property type="project" value="UniProtKB-KW"/>
</dbReference>
<dbReference type="CDD" id="cd00093">
    <property type="entry name" value="HTH_XRE"/>
    <property type="match status" value="1"/>
</dbReference>
<evidence type="ECO:0000256" key="1">
    <source>
        <dbReference type="ARBA" id="ARBA00023125"/>
    </source>
</evidence>
<dbReference type="Gene3D" id="1.10.260.40">
    <property type="entry name" value="lambda repressor-like DNA-binding domains"/>
    <property type="match status" value="1"/>
</dbReference>
<sequence length="121" mass="13439">MSEAGHREPLGQRIRRARLDRQLSGVQLARRVGVHPSNISRIENGDTTSPTAELLQRIAHALELDQAELLVYLGLTVPRAIPPLHAYLRATYPGLPDEAIQEAEDAVTRIAERYEAGPRET</sequence>
<name>Q2JEK0_FRACC</name>
<dbReference type="InterPro" id="IPR010982">
    <property type="entry name" value="Lambda_DNA-bd_dom_sf"/>
</dbReference>
<dbReference type="PANTHER" id="PTHR46797:SF1">
    <property type="entry name" value="METHYLPHOSPHONATE SYNTHASE"/>
    <property type="match status" value="1"/>
</dbReference>
<dbReference type="HOGENOM" id="CLU_141448_0_0_11"/>
<organism evidence="3 4">
    <name type="scientific">Frankia casuarinae (strain DSM 45818 / CECT 9043 / HFP020203 / CcI3)</name>
    <dbReference type="NCBI Taxonomy" id="106370"/>
    <lineage>
        <taxon>Bacteria</taxon>
        <taxon>Bacillati</taxon>
        <taxon>Actinomycetota</taxon>
        <taxon>Actinomycetes</taxon>
        <taxon>Frankiales</taxon>
        <taxon>Frankiaceae</taxon>
        <taxon>Frankia</taxon>
    </lineage>
</organism>
<dbReference type="AlphaFoldDB" id="Q2JEK0"/>
<evidence type="ECO:0000313" key="3">
    <source>
        <dbReference type="EMBL" id="ABD10292.1"/>
    </source>
</evidence>
<dbReference type="InterPro" id="IPR050807">
    <property type="entry name" value="TransReg_Diox_bact_type"/>
</dbReference>
<keyword evidence="4" id="KW-1185">Reference proteome</keyword>
<proteinExistence type="predicted"/>
<dbReference type="EMBL" id="CP000249">
    <property type="protein sequence ID" value="ABD10292.1"/>
    <property type="molecule type" value="Genomic_DNA"/>
</dbReference>
<evidence type="ECO:0000313" key="4">
    <source>
        <dbReference type="Proteomes" id="UP000001937"/>
    </source>
</evidence>
<dbReference type="InterPro" id="IPR001387">
    <property type="entry name" value="Cro/C1-type_HTH"/>
</dbReference>
<dbReference type="PhylomeDB" id="Q2JEK0"/>
<dbReference type="Proteomes" id="UP000001937">
    <property type="component" value="Chromosome"/>
</dbReference>
<gene>
    <name evidence="3" type="ordered locus">Francci3_0908</name>
</gene>
<dbReference type="OrthoDB" id="4629244at2"/>
<dbReference type="RefSeq" id="WP_011435360.1">
    <property type="nucleotide sequence ID" value="NC_007777.1"/>
</dbReference>
<reference evidence="3 4" key="1">
    <citation type="journal article" date="2007" name="Genome Res.">
        <title>Genome characteristics of facultatively symbiotic Frankia sp. strains reflect host range and host plant biogeography.</title>
        <authorList>
            <person name="Normand P."/>
            <person name="Lapierre P."/>
            <person name="Tisa L.S."/>
            <person name="Gogarten J.P."/>
            <person name="Alloisio N."/>
            <person name="Bagnarol E."/>
            <person name="Bassi C.A."/>
            <person name="Berry A.M."/>
            <person name="Bickhart D.M."/>
            <person name="Choisne N."/>
            <person name="Couloux A."/>
            <person name="Cournoyer B."/>
            <person name="Cruveiller S."/>
            <person name="Daubin V."/>
            <person name="Demange N."/>
            <person name="Francino M.P."/>
            <person name="Goltsman E."/>
            <person name="Huang Y."/>
            <person name="Kopp O.R."/>
            <person name="Labarre L."/>
            <person name="Lapidus A."/>
            <person name="Lavire C."/>
            <person name="Marechal J."/>
            <person name="Martinez M."/>
            <person name="Mastronunzio J.E."/>
            <person name="Mullin B.C."/>
            <person name="Niemann J."/>
            <person name="Pujic P."/>
            <person name="Rawnsley T."/>
            <person name="Rouy Z."/>
            <person name="Schenowitz C."/>
            <person name="Sellstedt A."/>
            <person name="Tavares F."/>
            <person name="Tomkins J.P."/>
            <person name="Vallenet D."/>
            <person name="Valverde C."/>
            <person name="Wall L.G."/>
            <person name="Wang Y."/>
            <person name="Medigue C."/>
            <person name="Benson D.R."/>
        </authorList>
    </citation>
    <scope>NUCLEOTIDE SEQUENCE [LARGE SCALE GENOMIC DNA]</scope>
    <source>
        <strain evidence="4">DSM 45818 / CECT 9043 / CcI3</strain>
    </source>
</reference>
<keyword evidence="1" id="KW-0238">DNA-binding</keyword>
<accession>Q2JEK0</accession>
<dbReference type="GO" id="GO:0003700">
    <property type="term" value="F:DNA-binding transcription factor activity"/>
    <property type="evidence" value="ECO:0007669"/>
    <property type="project" value="TreeGrafter"/>
</dbReference>
<dbReference type="SMART" id="SM00530">
    <property type="entry name" value="HTH_XRE"/>
    <property type="match status" value="1"/>
</dbReference>
<dbReference type="SUPFAM" id="SSF47413">
    <property type="entry name" value="lambda repressor-like DNA-binding domains"/>
    <property type="match status" value="1"/>
</dbReference>